<evidence type="ECO:0000259" key="2">
    <source>
        <dbReference type="Pfam" id="PF08245"/>
    </source>
</evidence>
<dbReference type="InterPro" id="IPR036565">
    <property type="entry name" value="Mur-like_cat_sf"/>
</dbReference>
<reference evidence="4" key="1">
    <citation type="submission" date="2016-05" db="EMBL/GenBank/DDBJ databases">
        <authorList>
            <person name="Lavstsen T."/>
            <person name="Jespersen J.S."/>
        </authorList>
    </citation>
    <scope>NUCLEOTIDE SEQUENCE</scope>
    <source>
        <strain evidence="4">PFRJS10</strain>
    </source>
</reference>
<comment type="similarity">
    <text evidence="1">Belongs to the MurCDEF family. MurT subfamily.</text>
</comment>
<accession>A0A2C7ZJX8</accession>
<keyword evidence="1" id="KW-0573">Peptidoglycan synthesis</keyword>
<comment type="catalytic activity">
    <reaction evidence="1">
        <text>beta-D-GlcNAc-(1-&gt;4)-Mur2Ac(oyl-L-Ala-gamma-D-Glu-L-Lys-D-Ala-D-Ala)-di-trans,octa-cis-undecaprenyl diphosphate + L-glutamine + ATP + H2O = beta-D-GlcNAc-(1-&gt;4)-Mur2Ac(oyl-L-Ala-D-isoglutaminyl-L-Lys-D-Ala-D-Ala)-di-trans,octa-cis-undecaprenyl diphosphate + L-glutamate + ADP + phosphate + H(+)</text>
        <dbReference type="Rhea" id="RHEA:57928"/>
        <dbReference type="ChEBI" id="CHEBI:15377"/>
        <dbReference type="ChEBI" id="CHEBI:15378"/>
        <dbReference type="ChEBI" id="CHEBI:29985"/>
        <dbReference type="ChEBI" id="CHEBI:30616"/>
        <dbReference type="ChEBI" id="CHEBI:43474"/>
        <dbReference type="ChEBI" id="CHEBI:58359"/>
        <dbReference type="ChEBI" id="CHEBI:60033"/>
        <dbReference type="ChEBI" id="CHEBI:62233"/>
        <dbReference type="ChEBI" id="CHEBI:456216"/>
        <dbReference type="EC" id="6.3.5.13"/>
    </reaction>
</comment>
<keyword evidence="1" id="KW-0862">Zinc</keyword>
<dbReference type="HAMAP" id="MF_02214">
    <property type="entry name" value="Lipid_II_synth_MurT"/>
    <property type="match status" value="1"/>
</dbReference>
<proteinExistence type="inferred from homology"/>
<dbReference type="GO" id="GO:0009252">
    <property type="term" value="P:peptidoglycan biosynthetic process"/>
    <property type="evidence" value="ECO:0007669"/>
    <property type="project" value="UniProtKB-UniRule"/>
</dbReference>
<evidence type="ECO:0000313" key="4">
    <source>
        <dbReference type="EMBL" id="SBN39053.1"/>
    </source>
</evidence>
<dbReference type="Pfam" id="PF08245">
    <property type="entry name" value="Mur_ligase_M"/>
    <property type="match status" value="1"/>
</dbReference>
<feature type="binding site" evidence="1">
    <location>
        <position position="229"/>
    </location>
    <ligand>
        <name>Zn(2+)</name>
        <dbReference type="ChEBI" id="CHEBI:29105"/>
    </ligand>
</feature>
<dbReference type="Pfam" id="PF08353">
    <property type="entry name" value="MurT_C"/>
    <property type="match status" value="1"/>
</dbReference>
<keyword evidence="1" id="KW-0961">Cell wall biogenesis/degradation</keyword>
<comment type="catalytic activity">
    <reaction evidence="1">
        <text>beta-D-GlcNAc-(1-&gt;4)-Mur2Ac(oyl-L-Ala-gamma-D-Glu-L-Lys-D-Ala-D-Ala)-di-trans,octa-cis-undecaprenyl diphosphate + ATP = beta-D-GlcNAc-(1-&gt;4)-Mur2Ac(oyl-L-Ala-gamma-D-O-P-Glu-L-Lys-D-Ala-D-Ala)-di-trans,octa-cis-undecaprenyl diphosphate + ADP</text>
        <dbReference type="Rhea" id="RHEA:59488"/>
        <dbReference type="ChEBI" id="CHEBI:30616"/>
        <dbReference type="ChEBI" id="CHEBI:60033"/>
        <dbReference type="ChEBI" id="CHEBI:143132"/>
        <dbReference type="ChEBI" id="CHEBI:456216"/>
    </reaction>
</comment>
<evidence type="ECO:0000256" key="1">
    <source>
        <dbReference type="HAMAP-Rule" id="MF_02214"/>
    </source>
</evidence>
<keyword evidence="1" id="KW-0547">Nucleotide-binding</keyword>
<comment type="subunit">
    <text evidence="1">Forms a heterodimer with GatD.</text>
</comment>
<dbReference type="GO" id="GO:0005524">
    <property type="term" value="F:ATP binding"/>
    <property type="evidence" value="ECO:0007669"/>
    <property type="project" value="UniProtKB-UniRule"/>
</dbReference>
<feature type="domain" description="Mur ligase central" evidence="2">
    <location>
        <begin position="84"/>
        <end position="294"/>
    </location>
</feature>
<dbReference type="UniPathway" id="UPA00219"/>
<protein>
    <recommendedName>
        <fullName evidence="1">Lipid II isoglutaminyl synthase (glutamine-hydrolyzing) subunit MurT</fullName>
        <ecNumber evidence="1">6.3.5.13</ecNumber>
    </recommendedName>
</protein>
<dbReference type="GO" id="GO:0008360">
    <property type="term" value="P:regulation of cell shape"/>
    <property type="evidence" value="ECO:0007669"/>
    <property type="project" value="UniProtKB-KW"/>
</dbReference>
<dbReference type="AlphaFoldDB" id="A0A2C7ZJX8"/>
<dbReference type="Gene3D" id="3.40.1190.10">
    <property type="entry name" value="Mur-like, catalytic domain"/>
    <property type="match status" value="1"/>
</dbReference>
<dbReference type="PANTHER" id="PTHR23135">
    <property type="entry name" value="MUR LIGASE FAMILY MEMBER"/>
    <property type="match status" value="1"/>
</dbReference>
<sequence>MGAMPSNSSRPAPGRAQPINALPFGTGLGRRVWRDAAIGLGNLAALASRAAGRGTGTSIRGQVITKLYPPAFDELIAGRRIAAVSGTNGKTTTTHLLTAALRAVKGDQNVVTNADGANLREGIASAISQNMSAPLAVLETDEQVVPELITQGHPEVLIMLNFSRDQLDRHHEIKSLGKKWRDALIATGTAGPVAVANIHDPLVTWSAEAAHRAVWVDMGVGWTQDAALCPNCGSVLIYQTDDWHCPGCPLRMHQPDFTVRGDDISTPQGQHWTLHLQVPGRFNRGNATCAFAAAIIMGVDPQIALDAMAGVRAPAGRFAVGTFGETRARLLLAKNPAGWAESILIMDSDPVILAIDSAIADGADVSWLWDVDFEQLAGKHVVCTGPRAQDLAVRLSYAEVEHSIVPDLSEALHGDYPGQVDVLATYTAFLNLCRMGGVTW</sequence>
<dbReference type="EC" id="6.3.5.13" evidence="1"/>
<dbReference type="InterPro" id="IPR013564">
    <property type="entry name" value="MurT_C"/>
</dbReference>
<dbReference type="GO" id="GO:0016881">
    <property type="term" value="F:acid-amino acid ligase activity"/>
    <property type="evidence" value="ECO:0007669"/>
    <property type="project" value="InterPro"/>
</dbReference>
<keyword evidence="1 4" id="KW-0436">Ligase</keyword>
<keyword evidence="1" id="KW-0133">Cell shape</keyword>
<keyword evidence="1" id="KW-0067">ATP-binding</keyword>
<organism evidence="4">
    <name type="scientific">Propionibacterium freudenreichii</name>
    <dbReference type="NCBI Taxonomy" id="1744"/>
    <lineage>
        <taxon>Bacteria</taxon>
        <taxon>Bacillati</taxon>
        <taxon>Actinomycetota</taxon>
        <taxon>Actinomycetes</taxon>
        <taxon>Propionibacteriales</taxon>
        <taxon>Propionibacteriaceae</taxon>
        <taxon>Propionibacterium</taxon>
    </lineage>
</organism>
<dbReference type="PANTHER" id="PTHR23135:SF7">
    <property type="entry name" value="LIPID II ISOGLUTAMINYL SYNTHASE (GLUTAMINE-HYDROLYZING) SUBUNIT MURT"/>
    <property type="match status" value="1"/>
</dbReference>
<keyword evidence="1" id="KW-0479">Metal-binding</keyword>
<dbReference type="SUPFAM" id="SSF53623">
    <property type="entry name" value="MurD-like peptide ligases, catalytic domain"/>
    <property type="match status" value="1"/>
</dbReference>
<name>A0A2C7ZJX8_9ACTN</name>
<feature type="active site" evidence="1">
    <location>
        <position position="364"/>
    </location>
</feature>
<feature type="domain" description="Lipid II isoglutaminyl synthase (glutamine-hydrolyzing) subunit MurT C-terminal" evidence="3">
    <location>
        <begin position="332"/>
        <end position="429"/>
    </location>
</feature>
<dbReference type="InterPro" id="IPR013221">
    <property type="entry name" value="Mur_ligase_cen"/>
</dbReference>
<dbReference type="GO" id="GO:0008270">
    <property type="term" value="F:zinc ion binding"/>
    <property type="evidence" value="ECO:0007669"/>
    <property type="project" value="UniProtKB-UniRule"/>
</dbReference>
<dbReference type="EMBL" id="LT576035">
    <property type="protein sequence ID" value="SBN39053.1"/>
    <property type="molecule type" value="Genomic_DNA"/>
</dbReference>
<comment type="function">
    <text evidence="1">The lipid II isoglutaminyl synthase complex catalyzes the formation of alpha-D-isoglutamine in the cell wall lipid II stem peptide. The MurT subunit catalyzes the ATP-dependent amidation of D-glutamate residue of lipid II, converting it to an isoglutamine residue.</text>
</comment>
<dbReference type="GO" id="GO:0071555">
    <property type="term" value="P:cell wall organization"/>
    <property type="evidence" value="ECO:0007669"/>
    <property type="project" value="UniProtKB-KW"/>
</dbReference>
<dbReference type="GO" id="GO:0140282">
    <property type="term" value="F:carbon-nitrogen ligase activity on lipid II"/>
    <property type="evidence" value="ECO:0007669"/>
    <property type="project" value="UniProtKB-UniRule"/>
</dbReference>
<feature type="binding site" evidence="1">
    <location>
        <position position="245"/>
    </location>
    <ligand>
        <name>Zn(2+)</name>
        <dbReference type="ChEBI" id="CHEBI:29105"/>
    </ligand>
</feature>
<gene>
    <name evidence="1" type="primary">murT</name>
    <name evidence="4" type="ORF">PFR_JS10_1410</name>
</gene>
<feature type="binding site" evidence="1">
    <location>
        <position position="248"/>
    </location>
    <ligand>
        <name>Zn(2+)</name>
        <dbReference type="ChEBI" id="CHEBI:29105"/>
    </ligand>
</feature>
<dbReference type="InterPro" id="IPR043703">
    <property type="entry name" value="Lipid_II_synth_MurT"/>
</dbReference>
<feature type="binding site" evidence="1">
    <location>
        <position position="232"/>
    </location>
    <ligand>
        <name>Zn(2+)</name>
        <dbReference type="ChEBI" id="CHEBI:29105"/>
    </ligand>
</feature>
<comment type="pathway">
    <text evidence="1">Cell wall biogenesis; peptidoglycan biosynthesis.</text>
</comment>
<comment type="catalytic activity">
    <reaction evidence="1">
        <text>beta-D-GlcNAc-(1-&gt;4)-Mur2Ac(oyl-L-Ala-gamma-D-O-P-Glu-L-Lys-D-Ala-D-Ala)-di-trans,octa-cis-undecaprenyl diphosphate + NH4(+) = beta-D-GlcNAc-(1-&gt;4)-Mur2Ac(oyl-L-Ala-D-isoglutaminyl-L-Lys-D-Ala-D-Ala)-di-trans,octa-cis-undecaprenyl diphosphate + phosphate + H(+)</text>
        <dbReference type="Rhea" id="RHEA:57932"/>
        <dbReference type="ChEBI" id="CHEBI:15378"/>
        <dbReference type="ChEBI" id="CHEBI:28938"/>
        <dbReference type="ChEBI" id="CHEBI:43474"/>
        <dbReference type="ChEBI" id="CHEBI:62233"/>
        <dbReference type="ChEBI" id="CHEBI:143132"/>
    </reaction>
</comment>
<evidence type="ECO:0000259" key="3">
    <source>
        <dbReference type="Pfam" id="PF08353"/>
    </source>
</evidence>